<dbReference type="AlphaFoldDB" id="A0AAV4RGN2"/>
<organism evidence="2 3">
    <name type="scientific">Caerostris darwini</name>
    <dbReference type="NCBI Taxonomy" id="1538125"/>
    <lineage>
        <taxon>Eukaryota</taxon>
        <taxon>Metazoa</taxon>
        <taxon>Ecdysozoa</taxon>
        <taxon>Arthropoda</taxon>
        <taxon>Chelicerata</taxon>
        <taxon>Arachnida</taxon>
        <taxon>Araneae</taxon>
        <taxon>Araneomorphae</taxon>
        <taxon>Entelegynae</taxon>
        <taxon>Araneoidea</taxon>
        <taxon>Araneidae</taxon>
        <taxon>Caerostris</taxon>
    </lineage>
</organism>
<protein>
    <submittedName>
        <fullName evidence="2">Uncharacterized protein</fullName>
    </submittedName>
</protein>
<feature type="compositionally biased region" description="Polar residues" evidence="1">
    <location>
        <begin position="21"/>
        <end position="32"/>
    </location>
</feature>
<feature type="region of interest" description="Disordered" evidence="1">
    <location>
        <begin position="1"/>
        <end position="33"/>
    </location>
</feature>
<gene>
    <name evidence="2" type="ORF">CDAR_580031</name>
</gene>
<comment type="caution">
    <text evidence="2">The sequence shown here is derived from an EMBL/GenBank/DDBJ whole genome shotgun (WGS) entry which is preliminary data.</text>
</comment>
<evidence type="ECO:0000313" key="2">
    <source>
        <dbReference type="EMBL" id="GIY20159.1"/>
    </source>
</evidence>
<dbReference type="EMBL" id="BPLQ01006108">
    <property type="protein sequence ID" value="GIY20159.1"/>
    <property type="molecule type" value="Genomic_DNA"/>
</dbReference>
<reference evidence="2 3" key="1">
    <citation type="submission" date="2021-06" db="EMBL/GenBank/DDBJ databases">
        <title>Caerostris darwini draft genome.</title>
        <authorList>
            <person name="Kono N."/>
            <person name="Arakawa K."/>
        </authorList>
    </citation>
    <scope>NUCLEOTIDE SEQUENCE [LARGE SCALE GENOMIC DNA]</scope>
</reference>
<proteinExistence type="predicted"/>
<evidence type="ECO:0000313" key="3">
    <source>
        <dbReference type="Proteomes" id="UP001054837"/>
    </source>
</evidence>
<name>A0AAV4RGN2_9ARAC</name>
<evidence type="ECO:0000256" key="1">
    <source>
        <dbReference type="SAM" id="MobiDB-lite"/>
    </source>
</evidence>
<sequence length="113" mass="13135">MNSKNVPFLLKRHSQHHPLTPLSSDQNGQEQSPDYMCGILHQHEKVIENYQMELSYHLMYLRHTTVQPTSGAKDEIEKLVTTALQKIRHHEEHVRLLSSCPKINFNIHSSNNV</sequence>
<accession>A0AAV4RGN2</accession>
<dbReference type="Proteomes" id="UP001054837">
    <property type="component" value="Unassembled WGS sequence"/>
</dbReference>
<keyword evidence="3" id="KW-1185">Reference proteome</keyword>